<dbReference type="InterPro" id="IPR013819">
    <property type="entry name" value="LipOase_C"/>
</dbReference>
<dbReference type="InterPro" id="IPR001246">
    <property type="entry name" value="LipOase_plant"/>
</dbReference>
<dbReference type="GO" id="GO:0046872">
    <property type="term" value="F:metal ion binding"/>
    <property type="evidence" value="ECO:0007669"/>
    <property type="project" value="UniProtKB-KW"/>
</dbReference>
<organism evidence="13 14">
    <name type="scientific">Mucuna pruriens</name>
    <name type="common">Velvet bean</name>
    <name type="synonym">Dolichos pruriens</name>
    <dbReference type="NCBI Taxonomy" id="157652"/>
    <lineage>
        <taxon>Eukaryota</taxon>
        <taxon>Viridiplantae</taxon>
        <taxon>Streptophyta</taxon>
        <taxon>Embryophyta</taxon>
        <taxon>Tracheophyta</taxon>
        <taxon>Spermatophyta</taxon>
        <taxon>Magnoliopsida</taxon>
        <taxon>eudicotyledons</taxon>
        <taxon>Gunneridae</taxon>
        <taxon>Pentapetalae</taxon>
        <taxon>rosids</taxon>
        <taxon>fabids</taxon>
        <taxon>Fabales</taxon>
        <taxon>Fabaceae</taxon>
        <taxon>Papilionoideae</taxon>
        <taxon>50 kb inversion clade</taxon>
        <taxon>NPAAA clade</taxon>
        <taxon>indigoferoid/millettioid clade</taxon>
        <taxon>Phaseoleae</taxon>
        <taxon>Mucuna</taxon>
    </lineage>
</organism>
<evidence type="ECO:0000259" key="11">
    <source>
        <dbReference type="PROSITE" id="PS50095"/>
    </source>
</evidence>
<dbReference type="GO" id="GO:0006633">
    <property type="term" value="P:fatty acid biosynthetic process"/>
    <property type="evidence" value="ECO:0007669"/>
    <property type="project" value="UniProtKB-KW"/>
</dbReference>
<sequence length="361" mass="40720">MWCVPQCMKATMATSGGNTNTKSKNVNVKALVSIQQSDGGLIPNLTNSAIDGIKELVGKTLVLELVSDDLDPKTNSEKKTTKNSVQFVEKKEDVVWYETQFELSKGFGNVGAVIIENEQHQELFLKNIVLYGFPGGPLHFTCNSWIQPNHDAAMKRVFFTHKSYLPSQTPRGLQRLRKEELVLLRGNGEGECKSCDRIYDYDVYNDLGDPDTNIHLKRPVLGGTKQYPYPRRCRTGRKHSDADSLSEKKSSRFYVPRDEVFGEMKQTQFTTSTVSLGLNAIFESLDTILTDPDLGFLSFEDIDTLYKEGFHLPPLKANGLTLLQKVIPKLIKAAKDTQNMLRFDPPEAFKILYYNKNYCVG</sequence>
<keyword evidence="7" id="KW-0560">Oxidoreductase</keyword>
<keyword evidence="9" id="KW-0275">Fatty acid biosynthesis</keyword>
<gene>
    <name evidence="13" type="primary">LOX2.1</name>
    <name evidence="13" type="ORF">CR513_39142</name>
</gene>
<dbReference type="STRING" id="157652.A0A371FQ00"/>
<evidence type="ECO:0000256" key="9">
    <source>
        <dbReference type="ARBA" id="ARBA00023160"/>
    </source>
</evidence>
<dbReference type="Proteomes" id="UP000257109">
    <property type="component" value="Unassembled WGS sequence"/>
</dbReference>
<keyword evidence="3" id="KW-0479">Metal-binding</keyword>
<evidence type="ECO:0000256" key="5">
    <source>
        <dbReference type="ARBA" id="ARBA00022832"/>
    </source>
</evidence>
<keyword evidence="2" id="KW-0444">Lipid biosynthesis</keyword>
<dbReference type="InterPro" id="IPR001024">
    <property type="entry name" value="PLAT/LH2_dom"/>
</dbReference>
<dbReference type="OrthoDB" id="1647310at2759"/>
<dbReference type="InterPro" id="IPR036226">
    <property type="entry name" value="LipOase_C_sf"/>
</dbReference>
<dbReference type="Pfam" id="PF00305">
    <property type="entry name" value="Lipoxygenase"/>
    <property type="match status" value="1"/>
</dbReference>
<evidence type="ECO:0000256" key="8">
    <source>
        <dbReference type="ARBA" id="ARBA00023098"/>
    </source>
</evidence>
<feature type="domain" description="Lipoxygenase" evidence="12">
    <location>
        <begin position="163"/>
        <end position="361"/>
    </location>
</feature>
<evidence type="ECO:0000256" key="1">
    <source>
        <dbReference type="ARBA" id="ARBA00009419"/>
    </source>
</evidence>
<dbReference type="Gene3D" id="2.60.60.20">
    <property type="entry name" value="PLAT/LH2 domain"/>
    <property type="match status" value="1"/>
</dbReference>
<comment type="similarity">
    <text evidence="1">Belongs to the lipoxygenase family.</text>
</comment>
<evidence type="ECO:0000256" key="4">
    <source>
        <dbReference type="ARBA" id="ARBA00022767"/>
    </source>
</evidence>
<evidence type="ECO:0000259" key="12">
    <source>
        <dbReference type="PROSITE" id="PS51393"/>
    </source>
</evidence>
<dbReference type="PANTHER" id="PTHR11771">
    <property type="entry name" value="LIPOXYGENASE"/>
    <property type="match status" value="1"/>
</dbReference>
<dbReference type="SUPFAM" id="SSF49723">
    <property type="entry name" value="Lipase/lipooxygenase domain (PLAT/LH2 domain)"/>
    <property type="match status" value="1"/>
</dbReference>
<keyword evidence="5" id="KW-0276">Fatty acid metabolism</keyword>
<dbReference type="PROSITE" id="PS51393">
    <property type="entry name" value="LIPOXYGENASE_3"/>
    <property type="match status" value="1"/>
</dbReference>
<dbReference type="PRINTS" id="PR00468">
    <property type="entry name" value="PLTLPOXGNASE"/>
</dbReference>
<comment type="caution">
    <text evidence="10">Lacks conserved residue(s) required for the propagation of feature annotation.</text>
</comment>
<evidence type="ECO:0000256" key="2">
    <source>
        <dbReference type="ARBA" id="ARBA00022516"/>
    </source>
</evidence>
<evidence type="ECO:0000313" key="14">
    <source>
        <dbReference type="Proteomes" id="UP000257109"/>
    </source>
</evidence>
<protein>
    <submittedName>
        <fullName evidence="13">Linoleate 13S-lipoxygenase 2-1, chloroplastic</fullName>
    </submittedName>
</protein>
<dbReference type="InterPro" id="IPR036392">
    <property type="entry name" value="PLAT/LH2_dom_sf"/>
</dbReference>
<evidence type="ECO:0000256" key="3">
    <source>
        <dbReference type="ARBA" id="ARBA00022723"/>
    </source>
</evidence>
<dbReference type="Gene3D" id="4.10.372.10">
    <property type="entry name" value="Lipoxygenase-1, Domain 3"/>
    <property type="match status" value="1"/>
</dbReference>
<evidence type="ECO:0000256" key="7">
    <source>
        <dbReference type="ARBA" id="ARBA00023002"/>
    </source>
</evidence>
<dbReference type="Pfam" id="PF01477">
    <property type="entry name" value="PLAT"/>
    <property type="match status" value="1"/>
</dbReference>
<comment type="caution">
    <text evidence="13">The sequence shown here is derived from an EMBL/GenBank/DDBJ whole genome shotgun (WGS) entry which is preliminary data.</text>
</comment>
<evidence type="ECO:0000313" key="13">
    <source>
        <dbReference type="EMBL" id="RDX80322.1"/>
    </source>
</evidence>
<dbReference type="GO" id="GO:0034440">
    <property type="term" value="P:lipid oxidation"/>
    <property type="evidence" value="ECO:0007669"/>
    <property type="project" value="InterPro"/>
</dbReference>
<accession>A0A371FQ00</accession>
<keyword evidence="6" id="KW-0223">Dioxygenase</keyword>
<dbReference type="PROSITE" id="PS50095">
    <property type="entry name" value="PLAT"/>
    <property type="match status" value="1"/>
</dbReference>
<proteinExistence type="inferred from homology"/>
<dbReference type="SUPFAM" id="SSF48484">
    <property type="entry name" value="Lipoxigenase"/>
    <property type="match status" value="1"/>
</dbReference>
<evidence type="ECO:0000256" key="10">
    <source>
        <dbReference type="PROSITE-ProRule" id="PRU00152"/>
    </source>
</evidence>
<feature type="non-terminal residue" evidence="13">
    <location>
        <position position="1"/>
    </location>
</feature>
<dbReference type="Gene3D" id="4.10.375.10">
    <property type="entry name" value="Lipoxygenase-1, Domain 2"/>
    <property type="match status" value="1"/>
</dbReference>
<dbReference type="GO" id="GO:0031408">
    <property type="term" value="P:oxylipin biosynthetic process"/>
    <property type="evidence" value="ECO:0007669"/>
    <property type="project" value="UniProtKB-KW"/>
</dbReference>
<dbReference type="InterPro" id="IPR027433">
    <property type="entry name" value="Lipoxygenase_dom_3"/>
</dbReference>
<feature type="domain" description="PLAT" evidence="11">
    <location>
        <begin position="28"/>
        <end position="160"/>
    </location>
</feature>
<keyword evidence="4" id="KW-0925">Oxylipin biosynthesis</keyword>
<dbReference type="AlphaFoldDB" id="A0A371FQ00"/>
<dbReference type="EMBL" id="QJKJ01008259">
    <property type="protein sequence ID" value="RDX80322.1"/>
    <property type="molecule type" value="Genomic_DNA"/>
</dbReference>
<keyword evidence="14" id="KW-1185">Reference proteome</keyword>
<evidence type="ECO:0000256" key="6">
    <source>
        <dbReference type="ARBA" id="ARBA00022964"/>
    </source>
</evidence>
<keyword evidence="8" id="KW-0443">Lipid metabolism</keyword>
<name>A0A371FQ00_MUCPR</name>
<dbReference type="SMART" id="SM00308">
    <property type="entry name" value="LH2"/>
    <property type="match status" value="1"/>
</dbReference>
<dbReference type="InterPro" id="IPR000907">
    <property type="entry name" value="LipOase"/>
</dbReference>
<dbReference type="GO" id="GO:0016702">
    <property type="term" value="F:oxidoreductase activity, acting on single donors with incorporation of molecular oxygen, incorporation of two atoms of oxygen"/>
    <property type="evidence" value="ECO:0007669"/>
    <property type="project" value="InterPro"/>
</dbReference>
<reference evidence="13" key="1">
    <citation type="submission" date="2018-05" db="EMBL/GenBank/DDBJ databases">
        <title>Draft genome of Mucuna pruriens seed.</title>
        <authorList>
            <person name="Nnadi N.E."/>
            <person name="Vos R."/>
            <person name="Hasami M.H."/>
            <person name="Devisetty U.K."/>
            <person name="Aguiy J.C."/>
        </authorList>
    </citation>
    <scope>NUCLEOTIDE SEQUENCE [LARGE SCALE GENOMIC DNA]</scope>
    <source>
        <strain evidence="13">JCA_2017</strain>
    </source>
</reference>